<proteinExistence type="predicted"/>
<dbReference type="InterPro" id="IPR003594">
    <property type="entry name" value="HATPase_dom"/>
</dbReference>
<dbReference type="CDD" id="cd12912">
    <property type="entry name" value="PDC2_MCP_like"/>
    <property type="match status" value="1"/>
</dbReference>
<dbReference type="SUPFAM" id="SSF47384">
    <property type="entry name" value="Homodimeric domain of signal transducing histidine kinase"/>
    <property type="match status" value="1"/>
</dbReference>
<keyword evidence="17" id="KW-0547">Nucleotide-binding</keyword>
<keyword evidence="5" id="KW-0597">Phosphoprotein</keyword>
<dbReference type="Proteomes" id="UP001464891">
    <property type="component" value="Unassembled WGS sequence"/>
</dbReference>
<accession>A0ABV0J9Q4</accession>
<dbReference type="InterPro" id="IPR036890">
    <property type="entry name" value="HATPase_C_sf"/>
</dbReference>
<evidence type="ECO:0000313" key="18">
    <source>
        <dbReference type="Proteomes" id="UP001464891"/>
    </source>
</evidence>
<dbReference type="SMART" id="SM00304">
    <property type="entry name" value="HAMP"/>
    <property type="match status" value="1"/>
</dbReference>
<evidence type="ECO:0000256" key="10">
    <source>
        <dbReference type="ARBA" id="ARBA00023012"/>
    </source>
</evidence>
<keyword evidence="17" id="KW-0067">ATP-binding</keyword>
<dbReference type="InterPro" id="IPR003660">
    <property type="entry name" value="HAMP_dom"/>
</dbReference>
<dbReference type="CDD" id="cd18773">
    <property type="entry name" value="PDC1_HK_sensor"/>
    <property type="match status" value="1"/>
</dbReference>
<comment type="catalytic activity">
    <reaction evidence="1">
        <text>ATP + protein L-histidine = ADP + protein N-phospho-L-histidine.</text>
        <dbReference type="EC" id="2.7.13.3"/>
    </reaction>
</comment>
<dbReference type="SUPFAM" id="SSF158472">
    <property type="entry name" value="HAMP domain-like"/>
    <property type="match status" value="1"/>
</dbReference>
<evidence type="ECO:0000256" key="8">
    <source>
        <dbReference type="ARBA" id="ARBA00022777"/>
    </source>
</evidence>
<dbReference type="Pfam" id="PF02518">
    <property type="entry name" value="HATPase_c"/>
    <property type="match status" value="1"/>
</dbReference>
<dbReference type="PANTHER" id="PTHR43065:SF50">
    <property type="entry name" value="HISTIDINE KINASE"/>
    <property type="match status" value="1"/>
</dbReference>
<evidence type="ECO:0000256" key="5">
    <source>
        <dbReference type="ARBA" id="ARBA00022553"/>
    </source>
</evidence>
<dbReference type="PANTHER" id="PTHR43065">
    <property type="entry name" value="SENSOR HISTIDINE KINASE"/>
    <property type="match status" value="1"/>
</dbReference>
<comment type="subcellular location">
    <subcellularLocation>
        <location evidence="2">Cell membrane</location>
        <topology evidence="2">Multi-pass membrane protein</topology>
    </subcellularLocation>
</comment>
<dbReference type="Gene3D" id="1.10.287.130">
    <property type="match status" value="1"/>
</dbReference>
<dbReference type="InterPro" id="IPR004358">
    <property type="entry name" value="Sig_transdc_His_kin-like_C"/>
</dbReference>
<dbReference type="EC" id="2.7.13.3" evidence="3"/>
<keyword evidence="7 14" id="KW-0812">Transmembrane</keyword>
<dbReference type="SMART" id="SM00388">
    <property type="entry name" value="HisKA"/>
    <property type="match status" value="1"/>
</dbReference>
<protein>
    <recommendedName>
        <fullName evidence="3">histidine kinase</fullName>
        <ecNumber evidence="3">2.7.13.3</ecNumber>
    </recommendedName>
</protein>
<dbReference type="InterPro" id="IPR005467">
    <property type="entry name" value="His_kinase_dom"/>
</dbReference>
<keyword evidence="10" id="KW-0902">Two-component regulatory system</keyword>
<dbReference type="Gene3D" id="3.30.450.20">
    <property type="entry name" value="PAS domain"/>
    <property type="match status" value="2"/>
</dbReference>
<dbReference type="GO" id="GO:0005524">
    <property type="term" value="F:ATP binding"/>
    <property type="evidence" value="ECO:0007669"/>
    <property type="project" value="UniProtKB-KW"/>
</dbReference>
<evidence type="ECO:0000313" key="17">
    <source>
        <dbReference type="EMBL" id="MEP0818518.1"/>
    </source>
</evidence>
<evidence type="ECO:0000256" key="11">
    <source>
        <dbReference type="ARBA" id="ARBA00023136"/>
    </source>
</evidence>
<dbReference type="Gene3D" id="6.10.340.10">
    <property type="match status" value="1"/>
</dbReference>
<evidence type="ECO:0000259" key="15">
    <source>
        <dbReference type="PROSITE" id="PS50109"/>
    </source>
</evidence>
<dbReference type="CDD" id="cd00082">
    <property type="entry name" value="HisKA"/>
    <property type="match status" value="1"/>
</dbReference>
<dbReference type="EMBL" id="JAMPKM010000009">
    <property type="protein sequence ID" value="MEP0818518.1"/>
    <property type="molecule type" value="Genomic_DNA"/>
</dbReference>
<comment type="caution">
    <text evidence="17">The sequence shown here is derived from an EMBL/GenBank/DDBJ whole genome shotgun (WGS) entry which is preliminary data.</text>
</comment>
<dbReference type="Pfam" id="PF02743">
    <property type="entry name" value="dCache_1"/>
    <property type="match status" value="1"/>
</dbReference>
<feature type="domain" description="Histidine kinase" evidence="15">
    <location>
        <begin position="550"/>
        <end position="806"/>
    </location>
</feature>
<name>A0ABV0J9Q4_9CYAN</name>
<evidence type="ECO:0000256" key="12">
    <source>
        <dbReference type="SAM" id="Coils"/>
    </source>
</evidence>
<dbReference type="PROSITE" id="PS50885">
    <property type="entry name" value="HAMP"/>
    <property type="match status" value="1"/>
</dbReference>
<keyword evidence="8" id="KW-0418">Kinase</keyword>
<reference evidence="17 18" key="1">
    <citation type="submission" date="2022-04" db="EMBL/GenBank/DDBJ databases">
        <title>Positive selection, recombination, and allopatry shape intraspecific diversity of widespread and dominant cyanobacteria.</title>
        <authorList>
            <person name="Wei J."/>
            <person name="Shu W."/>
            <person name="Hu C."/>
        </authorList>
    </citation>
    <scope>NUCLEOTIDE SEQUENCE [LARGE SCALE GENOMIC DNA]</scope>
    <source>
        <strain evidence="17 18">GB2-A4</strain>
    </source>
</reference>
<sequence>MKPLLPNILTQRWRGRPEEDNSELEAQPPAKVLLPGTTGSLTRRTLIKLAVRIAGVIVVSTTISYFHMISSFKSQTLGQLEKYVEERVERENTIFALAETNQAVLKTELLRRLEELGDQDPKTEFDRLFARSPDGAIRNRPEIFDGTREAGVYIDQRVQLNADIRQRVLTFYQLANMYGAAWHHQLQNTYFTLPENIMVLYWPQVPTWAADATSDLSMPDQEYYWAADLKHNPAQETVWTGLYYDIVGKTWLVTCATPVSRNGNPIVTLGQDITLDELLNRTIHDRLPGAYNMIVRSDGRLIAHPQRTAEIQAKKGEFDIQQSGDRHLEQIFQKIQTLRSGQVIIDNAQHDEYLAVAKIKGPDWYFVTVYPKSILAQPAFQTARIILLLGFLSLLLEILVLFFVLRQQIAKPLTSFMQATELVAAGDFNMQLDESRRDELGHLGRLFNSMAEQVYSREQSLEQAREKLRRNNEELEQRVLERTTELSQVITQLEDEITERREVESALRDSETQLKEQALQLQQALQDLQSTQAQLIQTEKMSGLGQLVAGVAHEINNPVNFIYGNLTYINRYAEDLLDLVQLYQQHTTEKIPAVEAQIEAIELPFLVEDLPKLLASMKVGAERIRQIVLSLRNFSRLDEAEMKPVDIHEGIDSTLLILQNRLKVQPHRPEIAVVKKYGDLPLVECYAGQLNQVFMNILCNAIDALEEDHEQRSLANPATIPSITIRTTTNKETVLIDIGDNGPGMSETVKHQLFNPFFTTKKVGEGTGLGLAISYQIVVEKHHGQLRCLSTPSQGTHFLIEIPTVHKSIADQSATEKPAGKKSAIASLTE</sequence>
<keyword evidence="11 14" id="KW-0472">Membrane</keyword>
<gene>
    <name evidence="17" type="ORF">NC998_15575</name>
</gene>
<dbReference type="SUPFAM" id="SSF55874">
    <property type="entry name" value="ATPase domain of HSP90 chaperone/DNA topoisomerase II/histidine kinase"/>
    <property type="match status" value="1"/>
</dbReference>
<evidence type="ECO:0000256" key="6">
    <source>
        <dbReference type="ARBA" id="ARBA00022679"/>
    </source>
</evidence>
<evidence type="ECO:0000256" key="3">
    <source>
        <dbReference type="ARBA" id="ARBA00012438"/>
    </source>
</evidence>
<feature type="domain" description="HAMP" evidence="16">
    <location>
        <begin position="407"/>
        <end position="459"/>
    </location>
</feature>
<feature type="region of interest" description="Disordered" evidence="13">
    <location>
        <begin position="811"/>
        <end position="830"/>
    </location>
</feature>
<dbReference type="CDD" id="cd06225">
    <property type="entry name" value="HAMP"/>
    <property type="match status" value="1"/>
</dbReference>
<feature type="coiled-coil region" evidence="12">
    <location>
        <begin position="451"/>
        <end position="541"/>
    </location>
</feature>
<feature type="transmembrane region" description="Helical" evidence="14">
    <location>
        <begin position="385"/>
        <end position="405"/>
    </location>
</feature>
<evidence type="ECO:0000256" key="13">
    <source>
        <dbReference type="SAM" id="MobiDB-lite"/>
    </source>
</evidence>
<dbReference type="RefSeq" id="WP_190436707.1">
    <property type="nucleotide sequence ID" value="NZ_JAMPKM010000009.1"/>
</dbReference>
<dbReference type="Gene3D" id="3.30.565.10">
    <property type="entry name" value="Histidine kinase-like ATPase, C-terminal domain"/>
    <property type="match status" value="1"/>
</dbReference>
<dbReference type="PROSITE" id="PS50109">
    <property type="entry name" value="HIS_KIN"/>
    <property type="match status" value="1"/>
</dbReference>
<evidence type="ECO:0000256" key="14">
    <source>
        <dbReference type="SAM" id="Phobius"/>
    </source>
</evidence>
<dbReference type="InterPro" id="IPR033479">
    <property type="entry name" value="dCache_1"/>
</dbReference>
<keyword evidence="18" id="KW-1185">Reference proteome</keyword>
<evidence type="ECO:0000256" key="7">
    <source>
        <dbReference type="ARBA" id="ARBA00022692"/>
    </source>
</evidence>
<evidence type="ECO:0000259" key="16">
    <source>
        <dbReference type="PROSITE" id="PS50885"/>
    </source>
</evidence>
<evidence type="ECO:0000256" key="1">
    <source>
        <dbReference type="ARBA" id="ARBA00000085"/>
    </source>
</evidence>
<evidence type="ECO:0000256" key="2">
    <source>
        <dbReference type="ARBA" id="ARBA00004651"/>
    </source>
</evidence>
<dbReference type="InterPro" id="IPR036097">
    <property type="entry name" value="HisK_dim/P_sf"/>
</dbReference>
<dbReference type="SMART" id="SM00387">
    <property type="entry name" value="HATPase_c"/>
    <property type="match status" value="1"/>
</dbReference>
<dbReference type="InterPro" id="IPR003661">
    <property type="entry name" value="HisK_dim/P_dom"/>
</dbReference>
<organism evidence="17 18">
    <name type="scientific">Trichocoleus desertorum GB2-A4</name>
    <dbReference type="NCBI Taxonomy" id="2933944"/>
    <lineage>
        <taxon>Bacteria</taxon>
        <taxon>Bacillati</taxon>
        <taxon>Cyanobacteriota</taxon>
        <taxon>Cyanophyceae</taxon>
        <taxon>Leptolyngbyales</taxon>
        <taxon>Trichocoleusaceae</taxon>
        <taxon>Trichocoleus</taxon>
    </lineage>
</organism>
<evidence type="ECO:0000256" key="9">
    <source>
        <dbReference type="ARBA" id="ARBA00022989"/>
    </source>
</evidence>
<keyword evidence="4" id="KW-1003">Cell membrane</keyword>
<keyword evidence="6" id="KW-0808">Transferase</keyword>
<evidence type="ECO:0000256" key="4">
    <source>
        <dbReference type="ARBA" id="ARBA00022475"/>
    </source>
</evidence>
<keyword evidence="9 14" id="KW-1133">Transmembrane helix</keyword>
<keyword evidence="12" id="KW-0175">Coiled coil</keyword>
<dbReference type="Pfam" id="PF00672">
    <property type="entry name" value="HAMP"/>
    <property type="match status" value="1"/>
</dbReference>
<dbReference type="PRINTS" id="PR00344">
    <property type="entry name" value="BCTRLSENSOR"/>
</dbReference>